<dbReference type="Proteomes" id="UP000624041">
    <property type="component" value="Unassembled WGS sequence"/>
</dbReference>
<protein>
    <submittedName>
        <fullName evidence="1">Uncharacterized protein</fullName>
    </submittedName>
</protein>
<evidence type="ECO:0000313" key="1">
    <source>
        <dbReference type="EMBL" id="GGN62215.1"/>
    </source>
</evidence>
<name>A0A918D3P9_9BACI</name>
<dbReference type="EMBL" id="BMOS01000022">
    <property type="protein sequence ID" value="GGN62215.1"/>
    <property type="molecule type" value="Genomic_DNA"/>
</dbReference>
<reference evidence="1" key="2">
    <citation type="submission" date="2020-09" db="EMBL/GenBank/DDBJ databases">
        <authorList>
            <person name="Sun Q."/>
            <person name="Ohkuma M."/>
        </authorList>
    </citation>
    <scope>NUCLEOTIDE SEQUENCE</scope>
    <source>
        <strain evidence="1">JCM 17251</strain>
    </source>
</reference>
<organism evidence="1 2">
    <name type="scientific">Oceanobacillus indicireducens</name>
    <dbReference type="NCBI Taxonomy" id="1004261"/>
    <lineage>
        <taxon>Bacteria</taxon>
        <taxon>Bacillati</taxon>
        <taxon>Bacillota</taxon>
        <taxon>Bacilli</taxon>
        <taxon>Bacillales</taxon>
        <taxon>Bacillaceae</taxon>
        <taxon>Oceanobacillus</taxon>
    </lineage>
</organism>
<sequence>MSFTSAKIAAILLSGLINMPVNANRAIPMMINPIPIQIIVKTPLRHYIFIIPRYPYYKTKLSYVEVFAPSP</sequence>
<gene>
    <name evidence="1" type="ORF">GCM10007971_27950</name>
</gene>
<proteinExistence type="predicted"/>
<comment type="caution">
    <text evidence="1">The sequence shown here is derived from an EMBL/GenBank/DDBJ whole genome shotgun (WGS) entry which is preliminary data.</text>
</comment>
<reference evidence="1" key="1">
    <citation type="journal article" date="2014" name="Int. J. Syst. Evol. Microbiol.">
        <title>Complete genome sequence of Corynebacterium casei LMG S-19264T (=DSM 44701T), isolated from a smear-ripened cheese.</title>
        <authorList>
            <consortium name="US DOE Joint Genome Institute (JGI-PGF)"/>
            <person name="Walter F."/>
            <person name="Albersmeier A."/>
            <person name="Kalinowski J."/>
            <person name="Ruckert C."/>
        </authorList>
    </citation>
    <scope>NUCLEOTIDE SEQUENCE</scope>
    <source>
        <strain evidence="1">JCM 17251</strain>
    </source>
</reference>
<evidence type="ECO:0000313" key="2">
    <source>
        <dbReference type="Proteomes" id="UP000624041"/>
    </source>
</evidence>
<dbReference type="AlphaFoldDB" id="A0A918D3P9"/>
<accession>A0A918D3P9</accession>
<keyword evidence="2" id="KW-1185">Reference proteome</keyword>